<dbReference type="Proteomes" id="UP001464387">
    <property type="component" value="Unassembled WGS sequence"/>
</dbReference>
<proteinExistence type="predicted"/>
<evidence type="ECO:0000313" key="1">
    <source>
        <dbReference type="EMBL" id="MER8933019.1"/>
    </source>
</evidence>
<dbReference type="InterPro" id="IPR012349">
    <property type="entry name" value="Split_barrel_FMN-bd"/>
</dbReference>
<dbReference type="RefSeq" id="WP_287268690.1">
    <property type="nucleotide sequence ID" value="NZ_JAMYMY010000027.1"/>
</dbReference>
<dbReference type="PANTHER" id="PTHR35802:SF1">
    <property type="entry name" value="PROTEASE SYNTHASE AND SPORULATION PROTEIN PAI 2"/>
    <property type="match status" value="1"/>
</dbReference>
<dbReference type="PANTHER" id="PTHR35802">
    <property type="entry name" value="PROTEASE SYNTHASE AND SPORULATION PROTEIN PAI 2"/>
    <property type="match status" value="1"/>
</dbReference>
<evidence type="ECO:0000313" key="2">
    <source>
        <dbReference type="Proteomes" id="UP001464387"/>
    </source>
</evidence>
<accession>A0ABV1YCX8</accession>
<dbReference type="InterPro" id="IPR007396">
    <property type="entry name" value="TR_PAI2-type"/>
</dbReference>
<name>A0ABV1YCX8_9HYPH</name>
<dbReference type="PIRSF" id="PIRSF010372">
    <property type="entry name" value="PaiB"/>
    <property type="match status" value="1"/>
</dbReference>
<reference evidence="1 2" key="1">
    <citation type="journal article" date="2024" name="Proc. Natl. Acad. Sci. U.S.A.">
        <title>The evolutionary genomics of adaptation to stress in wild rhizobium bacteria.</title>
        <authorList>
            <person name="Kehlet-Delgado H."/>
            <person name="Montoya A.P."/>
            <person name="Jensen K.T."/>
            <person name="Wendlandt C.E."/>
            <person name="Dexheimer C."/>
            <person name="Roberts M."/>
            <person name="Torres Martinez L."/>
            <person name="Friesen M.L."/>
            <person name="Griffitts J.S."/>
            <person name="Porter S.S."/>
        </authorList>
    </citation>
    <scope>NUCLEOTIDE SEQUENCE [LARGE SCALE GENOMIC DNA]</scope>
    <source>
        <strain evidence="1 2">M0729</strain>
    </source>
</reference>
<comment type="caution">
    <text evidence="1">The sequence shown here is derived from an EMBL/GenBank/DDBJ whole genome shotgun (WGS) entry which is preliminary data.</text>
</comment>
<gene>
    <name evidence="1" type="ORF">NKI33_08580</name>
</gene>
<dbReference type="Pfam" id="PF04299">
    <property type="entry name" value="FMN_bind_2"/>
    <property type="match status" value="1"/>
</dbReference>
<protein>
    <submittedName>
        <fullName evidence="1">FMN-binding negative transcriptional regulator</fullName>
    </submittedName>
</protein>
<dbReference type="EMBL" id="JAMYPJ010000009">
    <property type="protein sequence ID" value="MER8933019.1"/>
    <property type="molecule type" value="Genomic_DNA"/>
</dbReference>
<keyword evidence="2" id="KW-1185">Reference proteome</keyword>
<organism evidence="1 2">
    <name type="scientific">Mesorhizobium opportunistum</name>
    <dbReference type="NCBI Taxonomy" id="593909"/>
    <lineage>
        <taxon>Bacteria</taxon>
        <taxon>Pseudomonadati</taxon>
        <taxon>Pseudomonadota</taxon>
        <taxon>Alphaproteobacteria</taxon>
        <taxon>Hyphomicrobiales</taxon>
        <taxon>Phyllobacteriaceae</taxon>
        <taxon>Mesorhizobium</taxon>
    </lineage>
</organism>
<sequence>MYEPPQFQETRPDVLHGLIRAHPLGMLISNGPEGPVANAIPFLLDAPSGLNESLPPNGRLRAHLARANPQWRLIADNPASPVLIVFQGTDAYVTPSWYETKRETGKVVPTWNYAIVQVRGTVKVMDDQDWLARQIADLTASQEGVREAPWAVTDAPAPFIQSQIKGIIGLEIEIGEIHGKWKVSQNRPVADRVGVAHGLESEVADSSDMVRLVKSYGGLGGN</sequence>
<dbReference type="Gene3D" id="2.30.110.10">
    <property type="entry name" value="Electron Transport, Fmn-binding Protein, Chain A"/>
    <property type="match status" value="1"/>
</dbReference>
<dbReference type="SUPFAM" id="SSF50475">
    <property type="entry name" value="FMN-binding split barrel"/>
    <property type="match status" value="1"/>
</dbReference>